<dbReference type="InterPro" id="IPR011856">
    <property type="entry name" value="tRNA_endonuc-like_dom_sf"/>
</dbReference>
<evidence type="ECO:0000259" key="1">
    <source>
        <dbReference type="Pfam" id="PF20282"/>
    </source>
</evidence>
<dbReference type="Proteomes" id="UP000287239">
    <property type="component" value="Unassembled WGS sequence"/>
</dbReference>
<comment type="caution">
    <text evidence="2">The sequence shown here is derived from an EMBL/GenBank/DDBJ whole genome shotgun (WGS) entry which is preliminary data.</text>
</comment>
<dbReference type="GO" id="GO:0003676">
    <property type="term" value="F:nucleic acid binding"/>
    <property type="evidence" value="ECO:0007669"/>
    <property type="project" value="InterPro"/>
</dbReference>
<gene>
    <name evidence="2" type="ORF">CBF35_02670</name>
</gene>
<dbReference type="EMBL" id="NGJU01000003">
    <property type="protein sequence ID" value="RST97172.1"/>
    <property type="molecule type" value="Genomic_DNA"/>
</dbReference>
<sequence>MGNIKKVDIEEPEIPLIYDLNMGIPVTPIDRISLMSPDDFEKFVSEWAYGYLKPIYSMVKLYGGAGDKGRDVVGYLKNGKIDIYQCKHYDNKLTPTQYWTELGKLCVYTYEKHYGVPENYYIVTSKGIGTKLSDLINDPKGLKRQLISNWKKHCETKINSDKVHILEGELLKHVEKFDFSIIKEVSINTIIDQHSQTIYFKFRFGGGIKKRPRLIMEDPHVDEENNNYVVELFEVYSQDLSKKIETISELKKHKKYYNHFVRQREAFFSVTALKRFIRDEYIGDNVFMDFRTSIYKGIIDVLETDHISNYAKVNQVLQIARSIQIDSRNLPDIFVDDRSGACHDLVNDEKVSWLD</sequence>
<dbReference type="AlphaFoldDB" id="A0A429ZU50"/>
<evidence type="ECO:0000313" key="2">
    <source>
        <dbReference type="EMBL" id="RST97172.1"/>
    </source>
</evidence>
<dbReference type="Gene3D" id="3.40.1350.10">
    <property type="match status" value="1"/>
</dbReference>
<accession>A0A429ZU50</accession>
<protein>
    <recommendedName>
        <fullName evidence="1">ABC-three component systems C-terminal domain-containing protein</fullName>
    </recommendedName>
</protein>
<feature type="domain" description="ABC-three component systems C-terminal" evidence="1">
    <location>
        <begin position="226"/>
        <end position="353"/>
    </location>
</feature>
<dbReference type="InterPro" id="IPR046914">
    <property type="entry name" value="ABC-3C_CTD6"/>
</dbReference>
<dbReference type="OrthoDB" id="3242664at2"/>
<organism evidence="2 3">
    <name type="scientific">Vagococcus salmoninarum</name>
    <dbReference type="NCBI Taxonomy" id="2739"/>
    <lineage>
        <taxon>Bacteria</taxon>
        <taxon>Bacillati</taxon>
        <taxon>Bacillota</taxon>
        <taxon>Bacilli</taxon>
        <taxon>Lactobacillales</taxon>
        <taxon>Enterococcaceae</taxon>
        <taxon>Vagococcus</taxon>
    </lineage>
</organism>
<reference evidence="2 3" key="1">
    <citation type="submission" date="2017-05" db="EMBL/GenBank/DDBJ databases">
        <title>Vagococcus spp. assemblies.</title>
        <authorList>
            <person name="Gulvik C.A."/>
        </authorList>
    </citation>
    <scope>NUCLEOTIDE SEQUENCE [LARGE SCALE GENOMIC DNA]</scope>
    <source>
        <strain evidence="2 3">NCFB 2777</strain>
    </source>
</reference>
<evidence type="ECO:0000313" key="3">
    <source>
        <dbReference type="Proteomes" id="UP000287239"/>
    </source>
</evidence>
<dbReference type="Pfam" id="PF20282">
    <property type="entry name" value="CTD6"/>
    <property type="match status" value="1"/>
</dbReference>
<dbReference type="RefSeq" id="WP_126778343.1">
    <property type="nucleotide sequence ID" value="NZ_NGJU01000003.1"/>
</dbReference>
<proteinExistence type="predicted"/>
<name>A0A429ZU50_9ENTE</name>
<dbReference type="GeneID" id="98567257"/>
<keyword evidence="3" id="KW-1185">Reference proteome</keyword>